<accession>A0ABX2P8Z8</accession>
<comment type="caution">
    <text evidence="1">The sequence shown here is derived from an EMBL/GenBank/DDBJ whole genome shotgun (WGS) entry which is preliminary data.</text>
</comment>
<dbReference type="Proteomes" id="UP000523601">
    <property type="component" value="Unassembled WGS sequence"/>
</dbReference>
<evidence type="ECO:0000313" key="1">
    <source>
        <dbReference type="EMBL" id="NVO25913.1"/>
    </source>
</evidence>
<dbReference type="EMBL" id="JABCJD010000001">
    <property type="protein sequence ID" value="NVO25913.1"/>
    <property type="molecule type" value="Genomic_DNA"/>
</dbReference>
<protein>
    <submittedName>
        <fullName evidence="1">Uncharacterized protein</fullName>
    </submittedName>
</protein>
<proteinExistence type="predicted"/>
<organism evidence="1 2">
    <name type="scientific">Donghicola mangrovi</name>
    <dbReference type="NCBI Taxonomy" id="2729614"/>
    <lineage>
        <taxon>Bacteria</taxon>
        <taxon>Pseudomonadati</taxon>
        <taxon>Pseudomonadota</taxon>
        <taxon>Alphaproteobacteria</taxon>
        <taxon>Rhodobacterales</taxon>
        <taxon>Roseobacteraceae</taxon>
        <taxon>Donghicola</taxon>
    </lineage>
</organism>
<reference evidence="1 2" key="1">
    <citation type="submission" date="2020-04" db="EMBL/GenBank/DDBJ databases">
        <title>Donghicola sp., a member of the Rhodobacteraceae family isolated from mangrove forest in Thailand.</title>
        <authorList>
            <person name="Charoenyingcharoen P."/>
            <person name="Yukphan P."/>
        </authorList>
    </citation>
    <scope>NUCLEOTIDE SEQUENCE [LARGE SCALE GENOMIC DNA]</scope>
    <source>
        <strain evidence="1 2">C2-DW-16</strain>
    </source>
</reference>
<evidence type="ECO:0000313" key="2">
    <source>
        <dbReference type="Proteomes" id="UP000523601"/>
    </source>
</evidence>
<keyword evidence="2" id="KW-1185">Reference proteome</keyword>
<name>A0ABX2P8Z8_9RHOB</name>
<gene>
    <name evidence="1" type="ORF">HJ526_00645</name>
</gene>
<sequence length="106" mass="11730">MADRYPDFCIRTPRAVSCLASDHGTLIEYFGLIRKPADFSIGLVVIRDGDRCTLRHEQPDGEVDLAAVTLVRPRYKSGALKSKNNPTKYLPLPKSAPHLAALCMAF</sequence>
<dbReference type="RefSeq" id="WP_176852330.1">
    <property type="nucleotide sequence ID" value="NZ_JABCJD010000001.1"/>
</dbReference>